<dbReference type="Gene3D" id="3.40.50.150">
    <property type="entry name" value="Vaccinia Virus protein VP39"/>
    <property type="match status" value="2"/>
</dbReference>
<evidence type="ECO:0000259" key="8">
    <source>
        <dbReference type="PROSITE" id="PS50013"/>
    </source>
</evidence>
<keyword evidence="5 7" id="KW-0949">S-adenosyl-L-methionine</keyword>
<dbReference type="InterPro" id="IPR016197">
    <property type="entry name" value="Chromo-like_dom_sf"/>
</dbReference>
<reference evidence="9 10" key="1">
    <citation type="submission" date="2017-09" db="EMBL/GenBank/DDBJ databases">
        <title>WGS assembly of Aquilegia coerulea Goldsmith.</title>
        <authorList>
            <person name="Hodges S."/>
            <person name="Kramer E."/>
            <person name="Nordborg M."/>
            <person name="Tomkins J."/>
            <person name="Borevitz J."/>
            <person name="Derieg N."/>
            <person name="Yan J."/>
            <person name="Mihaltcheva S."/>
            <person name="Hayes R.D."/>
            <person name="Rokhsar D."/>
        </authorList>
    </citation>
    <scope>NUCLEOTIDE SEQUENCE [LARGE SCALE GENOMIC DNA]</scope>
    <source>
        <strain evidence="10">cv. Goldsmith</strain>
    </source>
</reference>
<dbReference type="InterPro" id="IPR000953">
    <property type="entry name" value="Chromo/chromo_shadow_dom"/>
</dbReference>
<dbReference type="PANTHER" id="PTHR10629:SF50">
    <property type="entry name" value="DNA (CYTOSINE-5)-METHYLTRANSFERASE CMT3"/>
    <property type="match status" value="1"/>
</dbReference>
<feature type="non-terminal residue" evidence="9">
    <location>
        <position position="1"/>
    </location>
</feature>
<dbReference type="InterPro" id="IPR050390">
    <property type="entry name" value="C5-Methyltransferase"/>
</dbReference>
<evidence type="ECO:0000313" key="10">
    <source>
        <dbReference type="Proteomes" id="UP000230069"/>
    </source>
</evidence>
<dbReference type="GO" id="GO:0044027">
    <property type="term" value="P:negative regulation of gene expression via chromosomal CpG island methylation"/>
    <property type="evidence" value="ECO:0007669"/>
    <property type="project" value="TreeGrafter"/>
</dbReference>
<dbReference type="PROSITE" id="PS51679">
    <property type="entry name" value="SAM_MT_C5"/>
    <property type="match status" value="1"/>
</dbReference>
<dbReference type="Proteomes" id="UP000230069">
    <property type="component" value="Unassembled WGS sequence"/>
</dbReference>
<gene>
    <name evidence="9" type="ORF">AQUCO_09300033v1</name>
</gene>
<dbReference type="OrthoDB" id="5376140at2759"/>
<evidence type="ECO:0000256" key="7">
    <source>
        <dbReference type="PROSITE-ProRule" id="PRU01016"/>
    </source>
</evidence>
<dbReference type="GO" id="GO:0003677">
    <property type="term" value="F:DNA binding"/>
    <property type="evidence" value="ECO:0007669"/>
    <property type="project" value="TreeGrafter"/>
</dbReference>
<dbReference type="PROSITE" id="PS00598">
    <property type="entry name" value="CHROMO_1"/>
    <property type="match status" value="1"/>
</dbReference>
<dbReference type="InterPro" id="IPR001525">
    <property type="entry name" value="C5_MeTfrase"/>
</dbReference>
<keyword evidence="4 7" id="KW-0808">Transferase</keyword>
<evidence type="ECO:0000313" key="9">
    <source>
        <dbReference type="EMBL" id="PIA26452.1"/>
    </source>
</evidence>
<dbReference type="CDD" id="cd18635">
    <property type="entry name" value="CD_CMT3_like"/>
    <property type="match status" value="1"/>
</dbReference>
<dbReference type="EMBL" id="KZ305110">
    <property type="protein sequence ID" value="PIA26452.1"/>
    <property type="molecule type" value="Genomic_DNA"/>
</dbReference>
<dbReference type="STRING" id="218851.A0A2G5C594"/>
<evidence type="ECO:0000256" key="4">
    <source>
        <dbReference type="ARBA" id="ARBA00022679"/>
    </source>
</evidence>
<dbReference type="InParanoid" id="A0A2G5C594"/>
<keyword evidence="6" id="KW-0539">Nucleus</keyword>
<dbReference type="PROSITE" id="PS00094">
    <property type="entry name" value="C5_MTASE_1"/>
    <property type="match status" value="1"/>
</dbReference>
<dbReference type="InterPro" id="IPR018117">
    <property type="entry name" value="C5_DNA_meth_AS"/>
</dbReference>
<dbReference type="SUPFAM" id="SSF54160">
    <property type="entry name" value="Chromo domain-like"/>
    <property type="match status" value="1"/>
</dbReference>
<dbReference type="InterPro" id="IPR029063">
    <property type="entry name" value="SAM-dependent_MTases_sf"/>
</dbReference>
<protein>
    <recommendedName>
        <fullName evidence="2">DNA (cytosine-5-)-methyltransferase</fullName>
        <ecNumber evidence="2">2.1.1.37</ecNumber>
    </recommendedName>
</protein>
<evidence type="ECO:0000256" key="6">
    <source>
        <dbReference type="ARBA" id="ARBA00023242"/>
    </source>
</evidence>
<accession>A0A2G5C594</accession>
<dbReference type="PANTHER" id="PTHR10629">
    <property type="entry name" value="CYTOSINE-SPECIFIC METHYLTRANSFERASE"/>
    <property type="match status" value="1"/>
</dbReference>
<dbReference type="AlphaFoldDB" id="A0A2G5C594"/>
<proteinExistence type="inferred from homology"/>
<dbReference type="GO" id="GO:0005634">
    <property type="term" value="C:nucleus"/>
    <property type="evidence" value="ECO:0007669"/>
    <property type="project" value="UniProtKB-SubCell"/>
</dbReference>
<evidence type="ECO:0000256" key="1">
    <source>
        <dbReference type="ARBA" id="ARBA00004123"/>
    </source>
</evidence>
<feature type="active site" evidence="7">
    <location>
        <position position="282"/>
    </location>
</feature>
<evidence type="ECO:0000256" key="5">
    <source>
        <dbReference type="ARBA" id="ARBA00022691"/>
    </source>
</evidence>
<dbReference type="Pfam" id="PF00145">
    <property type="entry name" value="DNA_methylase"/>
    <property type="match status" value="1"/>
</dbReference>
<sequence length="648" mass="73231">IYLIKGLSSILISKTQNPLKCLISKLKIERIALDVDSKILDCDYYYNMSYSPNYSTFSKMAGDQPVSSLSISSDMNLLDLYSGCGAMSTGLCLGAAIAGVNLITKWSVDIDKNICQSIGHNHPETKVICEAAENFLSLLKIWKKLCEKYSLIQRDSSEDEEDRDDCYDTLKAWENLCEKSPLMETNSNDIKESKHNSFKLSKIFDVEKMIDICFGVPKGFEDRGIYFKVRWEDFGSGDDTWEPIGALSNCTERVREFVISGHKANILPLPGNVDVICGGPPCQGMSGFNRFRNNKDPLENSQNNQVLVFMTIVEFLKPKYVLMENVVDIVKFSKGFLGRYTIGRLASMKYQVRLGLLAAGCYGLPQFRLRAFFWGAQPSKKLPPYPLPTHEVDFRGCIPLQFRGNLVAYGEGDCCELRRALKLEDVLLDLPQVENNETRNKMMYKRAELVGLTSVDTKAPEKVRLYDHRPYNLSQDDYERVIQIPKKKGANFRDLRGLKVGEGNIIALDPDMVMENRPTVSSGKPLVPDYALSYKEGKSLKPFGRLWWDETVPTVVTRPEPHNQVILHPVQDRVLTIRENARIQGFPDYYRLMGNVKERYKQVGNAAAVPVAQALGYALGLTYRGISGGEPVITLPPEFPERLWLTRP</sequence>
<keyword evidence="10" id="KW-1185">Reference proteome</keyword>
<dbReference type="PROSITE" id="PS50013">
    <property type="entry name" value="CHROMO_2"/>
    <property type="match status" value="1"/>
</dbReference>
<dbReference type="Gene3D" id="3.90.120.10">
    <property type="entry name" value="DNA Methylase, subunit A, domain 2"/>
    <property type="match status" value="1"/>
</dbReference>
<evidence type="ECO:0000256" key="2">
    <source>
        <dbReference type="ARBA" id="ARBA00011975"/>
    </source>
</evidence>
<dbReference type="InterPro" id="IPR023780">
    <property type="entry name" value="Chromo_domain"/>
</dbReference>
<comment type="similarity">
    <text evidence="7">Belongs to the class I-like SAM-binding methyltransferase superfamily. C5-methyltransferase family.</text>
</comment>
<keyword evidence="3 7" id="KW-0489">Methyltransferase</keyword>
<organism evidence="9 10">
    <name type="scientific">Aquilegia coerulea</name>
    <name type="common">Rocky mountain columbine</name>
    <dbReference type="NCBI Taxonomy" id="218851"/>
    <lineage>
        <taxon>Eukaryota</taxon>
        <taxon>Viridiplantae</taxon>
        <taxon>Streptophyta</taxon>
        <taxon>Embryophyta</taxon>
        <taxon>Tracheophyta</taxon>
        <taxon>Spermatophyta</taxon>
        <taxon>Magnoliopsida</taxon>
        <taxon>Ranunculales</taxon>
        <taxon>Ranunculaceae</taxon>
        <taxon>Thalictroideae</taxon>
        <taxon>Aquilegia</taxon>
    </lineage>
</organism>
<feature type="domain" description="Chromo" evidence="8">
    <location>
        <begin position="204"/>
        <end position="257"/>
    </location>
</feature>
<name>A0A2G5C594_AQUCA</name>
<comment type="subcellular location">
    <subcellularLocation>
        <location evidence="1">Nucleus</location>
    </subcellularLocation>
</comment>
<dbReference type="InterPro" id="IPR023779">
    <property type="entry name" value="Chromodomain_CS"/>
</dbReference>
<dbReference type="GO" id="GO:0003886">
    <property type="term" value="F:DNA (cytosine-5-)-methyltransferase activity"/>
    <property type="evidence" value="ECO:0007669"/>
    <property type="project" value="UniProtKB-EC"/>
</dbReference>
<dbReference type="EC" id="2.1.1.37" evidence="2"/>
<dbReference type="PRINTS" id="PR00105">
    <property type="entry name" value="C5METTRFRASE"/>
</dbReference>
<dbReference type="Pfam" id="PF00385">
    <property type="entry name" value="Chromo"/>
    <property type="match status" value="1"/>
</dbReference>
<dbReference type="SUPFAM" id="SSF53335">
    <property type="entry name" value="S-adenosyl-L-methionine-dependent methyltransferases"/>
    <property type="match status" value="1"/>
</dbReference>
<evidence type="ECO:0000256" key="3">
    <source>
        <dbReference type="ARBA" id="ARBA00022603"/>
    </source>
</evidence>
<dbReference type="GO" id="GO:0032259">
    <property type="term" value="P:methylation"/>
    <property type="evidence" value="ECO:0007669"/>
    <property type="project" value="UniProtKB-KW"/>
</dbReference>